<evidence type="ECO:0000256" key="1">
    <source>
        <dbReference type="ARBA" id="ARBA00038158"/>
    </source>
</evidence>
<evidence type="ECO:0000259" key="2">
    <source>
        <dbReference type="Pfam" id="PF13847"/>
    </source>
</evidence>
<dbReference type="InterPro" id="IPR029063">
    <property type="entry name" value="SAM-dependent_MTases_sf"/>
</dbReference>
<dbReference type="SUPFAM" id="SSF53335">
    <property type="entry name" value="S-adenosyl-L-methionine-dependent methyltransferases"/>
    <property type="match status" value="1"/>
</dbReference>
<dbReference type="PANTHER" id="PTHR43591">
    <property type="entry name" value="METHYLTRANSFERASE"/>
    <property type="match status" value="1"/>
</dbReference>
<proteinExistence type="inferred from homology"/>
<protein>
    <recommendedName>
        <fullName evidence="2">Methyltransferase domain-containing protein</fullName>
    </recommendedName>
</protein>
<dbReference type="Gene3D" id="3.40.50.150">
    <property type="entry name" value="Vaccinia Virus protein VP39"/>
    <property type="match status" value="1"/>
</dbReference>
<dbReference type="CDD" id="cd02440">
    <property type="entry name" value="AdoMet_MTases"/>
    <property type="match status" value="1"/>
</dbReference>
<reference evidence="3 4" key="1">
    <citation type="submission" date="2015-09" db="EMBL/GenBank/DDBJ databases">
        <title>Host preference determinants of Valsa canker pathogens revealed by comparative genomics.</title>
        <authorList>
            <person name="Yin Z."/>
            <person name="Huang L."/>
        </authorList>
    </citation>
    <scope>NUCLEOTIDE SEQUENCE [LARGE SCALE GENOMIC DNA]</scope>
    <source>
        <strain evidence="3 4">03-1</strain>
    </source>
</reference>
<organism evidence="3 4">
    <name type="scientific">Cytospora schulzeri</name>
    <dbReference type="NCBI Taxonomy" id="448051"/>
    <lineage>
        <taxon>Eukaryota</taxon>
        <taxon>Fungi</taxon>
        <taxon>Dikarya</taxon>
        <taxon>Ascomycota</taxon>
        <taxon>Pezizomycotina</taxon>
        <taxon>Sordariomycetes</taxon>
        <taxon>Sordariomycetidae</taxon>
        <taxon>Diaporthales</taxon>
        <taxon>Cytosporaceae</taxon>
        <taxon>Cytospora</taxon>
    </lineage>
</organism>
<evidence type="ECO:0000313" key="4">
    <source>
        <dbReference type="Proteomes" id="UP000283895"/>
    </source>
</evidence>
<feature type="domain" description="Methyltransferase" evidence="2">
    <location>
        <begin position="40"/>
        <end position="151"/>
    </location>
</feature>
<dbReference type="Pfam" id="PF13847">
    <property type="entry name" value="Methyltransf_31"/>
    <property type="match status" value="1"/>
</dbReference>
<dbReference type="InterPro" id="IPR025714">
    <property type="entry name" value="Methyltranfer_dom"/>
</dbReference>
<keyword evidence="4" id="KW-1185">Reference proteome</keyword>
<comment type="caution">
    <text evidence="3">The sequence shown here is derived from an EMBL/GenBank/DDBJ whole genome shotgun (WGS) entry which is preliminary data.</text>
</comment>
<dbReference type="OrthoDB" id="10017101at2759"/>
<dbReference type="GO" id="GO:0008168">
    <property type="term" value="F:methyltransferase activity"/>
    <property type="evidence" value="ECO:0007669"/>
    <property type="project" value="TreeGrafter"/>
</dbReference>
<evidence type="ECO:0000313" key="3">
    <source>
        <dbReference type="EMBL" id="ROV92766.1"/>
    </source>
</evidence>
<dbReference type="Proteomes" id="UP000283895">
    <property type="component" value="Unassembled WGS sequence"/>
</dbReference>
<name>A0A423VP19_9PEZI</name>
<accession>A0A423VP19</accession>
<sequence>MASPDQPPPQAAHHELRTARNSAGYLLEALELLHKVNPRITLLDVGAGSGSISATLARELQPDGRVIATDVNPDILERARTVAEAAGVTNIDFQQADVLGRLPFDDATFDVTHCHQVLTHLPHPVDALREMLRVTKPGGIVAAREGDLETECVWPELPGMVKFHALTANFIKLAGGTSKAGRQLLSWALQVGSGVHRDQITPSFGTWCYYDSTERKIWAQAMVDQLRIGRLREIGLAAGLGTEDDLEEMATAWEEWSESDEAILGMMHGEILIRKK</sequence>
<dbReference type="PANTHER" id="PTHR43591:SF24">
    <property type="entry name" value="2-METHOXY-6-POLYPRENYL-1,4-BENZOQUINOL METHYLASE, MITOCHONDRIAL"/>
    <property type="match status" value="1"/>
</dbReference>
<gene>
    <name evidence="3" type="ORF">VMCG_09079</name>
</gene>
<dbReference type="AlphaFoldDB" id="A0A423VP19"/>
<dbReference type="STRING" id="356882.A0A423VP19"/>
<dbReference type="EMBL" id="LKEA01000048">
    <property type="protein sequence ID" value="ROV92766.1"/>
    <property type="molecule type" value="Genomic_DNA"/>
</dbReference>
<comment type="similarity">
    <text evidence="1">Belongs to the methyltransferase superfamily. LaeA methyltransferase family.</text>
</comment>